<dbReference type="InterPro" id="IPR004387">
    <property type="entry name" value="Pept_M50_Zn"/>
</dbReference>
<sequence length="471" mass="51247">MHTFLVDTISVLIVLGIMVLVHEFGHFVAAKLCGVRVEQFSIGFPPRLFGIQIGETDYCISATPLGGYVKMTGESMPGENMSLQGADAEAIEANKVDPGALTSHPRWQRIIIGLAGPVANFVLAIGLMTGFYMLHNEVPVYEDQAVTLDWVVPDSPAAKAGLQPGDRIVSFSHDANPTYQQIYEESALALQSLGQEHTVSMEVERGGQTLPLTLSLPDALKHDDFSPDEIGFIPVFQPDPVKVVSINPGSPAAKAGIQPGDQLITLDGHAFHSTEAVISYLQFRKGAPISAQVDHQGKLSTIAIQPAYDTANPPPAWRIGFTGSRPPFHIVQLPFPKAVAAAVKFNRQNSTLILQVLHRIVTHRMSINTLSGPIGIARQTGEAAETPGWEAKLKVMTFISLNLGILNLLPFPILDGGMILFLIIEGILRHDIDMRVKERVYQVAFVMIVVFAVYIIFNDISKLPLFTQGKP</sequence>
<dbReference type="InterPro" id="IPR008915">
    <property type="entry name" value="Peptidase_M50"/>
</dbReference>
<evidence type="ECO:0000256" key="10">
    <source>
        <dbReference type="ARBA" id="ARBA00023136"/>
    </source>
</evidence>
<organism evidence="13 14">
    <name type="scientific">Acidicapsa dinghuensis</name>
    <dbReference type="NCBI Taxonomy" id="2218256"/>
    <lineage>
        <taxon>Bacteria</taxon>
        <taxon>Pseudomonadati</taxon>
        <taxon>Acidobacteriota</taxon>
        <taxon>Terriglobia</taxon>
        <taxon>Terriglobales</taxon>
        <taxon>Acidobacteriaceae</taxon>
        <taxon>Acidicapsa</taxon>
    </lineage>
</organism>
<dbReference type="SMART" id="SM00228">
    <property type="entry name" value="PDZ"/>
    <property type="match status" value="2"/>
</dbReference>
<feature type="domain" description="PDZ" evidence="12">
    <location>
        <begin position="130"/>
        <end position="205"/>
    </location>
</feature>
<comment type="similarity">
    <text evidence="3 11">Belongs to the peptidase M50B family.</text>
</comment>
<feature type="transmembrane region" description="Helical" evidence="11">
    <location>
        <begin position="440"/>
        <end position="457"/>
    </location>
</feature>
<keyword evidence="6 11" id="KW-0378">Hydrolase</keyword>
<dbReference type="NCBIfam" id="TIGR00054">
    <property type="entry name" value="RIP metalloprotease RseP"/>
    <property type="match status" value="1"/>
</dbReference>
<dbReference type="EC" id="3.4.24.-" evidence="11"/>
<dbReference type="Proteomes" id="UP001596091">
    <property type="component" value="Unassembled WGS sequence"/>
</dbReference>
<keyword evidence="11" id="KW-0479">Metal-binding</keyword>
<dbReference type="PROSITE" id="PS50106">
    <property type="entry name" value="PDZ"/>
    <property type="match status" value="2"/>
</dbReference>
<dbReference type="PANTHER" id="PTHR42837">
    <property type="entry name" value="REGULATOR OF SIGMA-E PROTEASE RSEP"/>
    <property type="match status" value="1"/>
</dbReference>
<keyword evidence="8 11" id="KW-1133">Transmembrane helix</keyword>
<reference evidence="14" key="1">
    <citation type="journal article" date="2019" name="Int. J. Syst. Evol. Microbiol.">
        <title>The Global Catalogue of Microorganisms (GCM) 10K type strain sequencing project: providing services to taxonomists for standard genome sequencing and annotation.</title>
        <authorList>
            <consortium name="The Broad Institute Genomics Platform"/>
            <consortium name="The Broad Institute Genome Sequencing Center for Infectious Disease"/>
            <person name="Wu L."/>
            <person name="Ma J."/>
        </authorList>
    </citation>
    <scope>NUCLEOTIDE SEQUENCE [LARGE SCALE GENOMIC DNA]</scope>
    <source>
        <strain evidence="14">JCM 4087</strain>
    </source>
</reference>
<dbReference type="CDD" id="cd06163">
    <property type="entry name" value="S2P-M50_PDZ_RseP-like"/>
    <property type="match status" value="1"/>
</dbReference>
<comment type="cofactor">
    <cofactor evidence="1 11">
        <name>Zn(2+)</name>
        <dbReference type="ChEBI" id="CHEBI:29105"/>
    </cofactor>
</comment>
<dbReference type="SUPFAM" id="SSF50156">
    <property type="entry name" value="PDZ domain-like"/>
    <property type="match status" value="2"/>
</dbReference>
<keyword evidence="5 11" id="KW-0812">Transmembrane</keyword>
<dbReference type="InterPro" id="IPR041489">
    <property type="entry name" value="PDZ_6"/>
</dbReference>
<comment type="subcellular location">
    <subcellularLocation>
        <location evidence="2">Membrane</location>
        <topology evidence="2">Multi-pass membrane protein</topology>
    </subcellularLocation>
</comment>
<evidence type="ECO:0000313" key="13">
    <source>
        <dbReference type="EMBL" id="MFC5862866.1"/>
    </source>
</evidence>
<dbReference type="InterPro" id="IPR001478">
    <property type="entry name" value="PDZ"/>
</dbReference>
<evidence type="ECO:0000256" key="1">
    <source>
        <dbReference type="ARBA" id="ARBA00001947"/>
    </source>
</evidence>
<evidence type="ECO:0000256" key="9">
    <source>
        <dbReference type="ARBA" id="ARBA00023049"/>
    </source>
</evidence>
<dbReference type="PANTHER" id="PTHR42837:SF2">
    <property type="entry name" value="MEMBRANE METALLOPROTEASE ARASP2, CHLOROPLASTIC-RELATED"/>
    <property type="match status" value="1"/>
</dbReference>
<evidence type="ECO:0000313" key="14">
    <source>
        <dbReference type="Proteomes" id="UP001596091"/>
    </source>
</evidence>
<dbReference type="Gene3D" id="2.30.42.10">
    <property type="match status" value="2"/>
</dbReference>
<evidence type="ECO:0000256" key="5">
    <source>
        <dbReference type="ARBA" id="ARBA00022692"/>
    </source>
</evidence>
<keyword evidence="10 11" id="KW-0472">Membrane</keyword>
<comment type="caution">
    <text evidence="13">The sequence shown here is derived from an EMBL/GenBank/DDBJ whole genome shotgun (WGS) entry which is preliminary data.</text>
</comment>
<feature type="transmembrane region" description="Helical" evidence="11">
    <location>
        <begin position="6"/>
        <end position="29"/>
    </location>
</feature>
<feature type="transmembrane region" description="Helical" evidence="11">
    <location>
        <begin position="408"/>
        <end position="428"/>
    </location>
</feature>
<keyword evidence="14" id="KW-1185">Reference proteome</keyword>
<evidence type="ECO:0000256" key="8">
    <source>
        <dbReference type="ARBA" id="ARBA00022989"/>
    </source>
</evidence>
<dbReference type="EMBL" id="JBHSPH010000003">
    <property type="protein sequence ID" value="MFC5862866.1"/>
    <property type="molecule type" value="Genomic_DNA"/>
</dbReference>
<dbReference type="GO" id="GO:0008237">
    <property type="term" value="F:metallopeptidase activity"/>
    <property type="evidence" value="ECO:0007669"/>
    <property type="project" value="UniProtKB-KW"/>
</dbReference>
<accession>A0ABW1EF28</accession>
<feature type="domain" description="PDZ" evidence="12">
    <location>
        <begin position="198"/>
        <end position="268"/>
    </location>
</feature>
<keyword evidence="7 11" id="KW-0862">Zinc</keyword>
<dbReference type="Pfam" id="PF17820">
    <property type="entry name" value="PDZ_6"/>
    <property type="match status" value="2"/>
</dbReference>
<keyword evidence="4" id="KW-0645">Protease</keyword>
<evidence type="ECO:0000256" key="4">
    <source>
        <dbReference type="ARBA" id="ARBA00022670"/>
    </source>
</evidence>
<evidence type="ECO:0000256" key="11">
    <source>
        <dbReference type="RuleBase" id="RU362031"/>
    </source>
</evidence>
<evidence type="ECO:0000256" key="6">
    <source>
        <dbReference type="ARBA" id="ARBA00022801"/>
    </source>
</evidence>
<evidence type="ECO:0000256" key="2">
    <source>
        <dbReference type="ARBA" id="ARBA00004141"/>
    </source>
</evidence>
<name>A0ABW1EF28_9BACT</name>
<dbReference type="RefSeq" id="WP_263338947.1">
    <property type="nucleotide sequence ID" value="NZ_JAGSYH010000005.1"/>
</dbReference>
<evidence type="ECO:0000259" key="12">
    <source>
        <dbReference type="PROSITE" id="PS50106"/>
    </source>
</evidence>
<dbReference type="InterPro" id="IPR036034">
    <property type="entry name" value="PDZ_sf"/>
</dbReference>
<feature type="transmembrane region" description="Helical" evidence="11">
    <location>
        <begin position="110"/>
        <end position="134"/>
    </location>
</feature>
<keyword evidence="9 11" id="KW-0482">Metalloprotease</keyword>
<evidence type="ECO:0000256" key="3">
    <source>
        <dbReference type="ARBA" id="ARBA00007931"/>
    </source>
</evidence>
<dbReference type="Pfam" id="PF02163">
    <property type="entry name" value="Peptidase_M50"/>
    <property type="match status" value="1"/>
</dbReference>
<evidence type="ECO:0000256" key="7">
    <source>
        <dbReference type="ARBA" id="ARBA00022833"/>
    </source>
</evidence>
<gene>
    <name evidence="13" type="primary">rseP</name>
    <name evidence="13" type="ORF">ACFPT7_11230</name>
</gene>
<protein>
    <recommendedName>
        <fullName evidence="11">Zinc metalloprotease</fullName>
        <ecNumber evidence="11">3.4.24.-</ecNumber>
    </recommendedName>
</protein>
<proteinExistence type="inferred from homology"/>